<evidence type="ECO:0000256" key="4">
    <source>
        <dbReference type="ARBA" id="ARBA00023163"/>
    </source>
</evidence>
<dbReference type="Pfam" id="PF03466">
    <property type="entry name" value="LysR_substrate"/>
    <property type="match status" value="1"/>
</dbReference>
<gene>
    <name evidence="6" type="ORF">AZ34_08535</name>
</gene>
<evidence type="ECO:0000313" key="6">
    <source>
        <dbReference type="EMBL" id="EYC51122.1"/>
    </source>
</evidence>
<reference evidence="6 7" key="1">
    <citation type="submission" date="2014-02" db="EMBL/GenBank/DDBJ databases">
        <title>Draft Genome of Hylemonella gracilis isolated from the Niagara River.</title>
        <authorList>
            <person name="Pawlowski D.R."/>
            <person name="Koudelka G.B."/>
        </authorList>
    </citation>
    <scope>NUCLEOTIDE SEQUENCE [LARGE SCALE GENOMIC DNA]</scope>
    <source>
        <strain evidence="6 7">Niagara R</strain>
    </source>
</reference>
<keyword evidence="4" id="KW-0804">Transcription</keyword>
<sequence>MSKFDHLDLDGHLLQVLLAVLDSGSVTGAALRLGVTQSAVSHQLDKLRAITGDPLFVKSGRGIAPTARAEALTAEARDLLRGLARLARGGDFAPARWQATVTVAANDFQRDLLLPALAARLRDQAPGVVLRVIPSTVPRLDMLRDDDCQLVISPRPPDGADIVQKRLFEDTYRVFHDPAVRAAPSDLADYLDAEHATVVYAPRSGLDLDQHLAEQGVSRRFTVMVPSFSALPAFLRGTRLLATAPALMAHQGFLGLASSEPPLPCPSLPMYAIWHVRYQQDAAHRWLRAEVEAVARALPDLKALADAR</sequence>
<proteinExistence type="inferred from homology"/>
<organism evidence="6 7">
    <name type="scientific">Hylemonella gracilis str. Niagara R</name>
    <dbReference type="NCBI Taxonomy" id="1458275"/>
    <lineage>
        <taxon>Bacteria</taxon>
        <taxon>Pseudomonadati</taxon>
        <taxon>Pseudomonadota</taxon>
        <taxon>Betaproteobacteria</taxon>
        <taxon>Burkholderiales</taxon>
        <taxon>Comamonadaceae</taxon>
        <taxon>Hylemonella</taxon>
    </lineage>
</organism>
<dbReference type="GO" id="GO:0003700">
    <property type="term" value="F:DNA-binding transcription factor activity"/>
    <property type="evidence" value="ECO:0007669"/>
    <property type="project" value="InterPro"/>
</dbReference>
<dbReference type="Proteomes" id="UP000023268">
    <property type="component" value="Unassembled WGS sequence"/>
</dbReference>
<name>A0A016XHV6_9BURK</name>
<keyword evidence="2" id="KW-0805">Transcription regulation</keyword>
<dbReference type="InterPro" id="IPR036388">
    <property type="entry name" value="WH-like_DNA-bd_sf"/>
</dbReference>
<dbReference type="InterPro" id="IPR036390">
    <property type="entry name" value="WH_DNA-bd_sf"/>
</dbReference>
<dbReference type="EMBL" id="JEMG01000001">
    <property type="protein sequence ID" value="EYC51122.1"/>
    <property type="molecule type" value="Genomic_DNA"/>
</dbReference>
<dbReference type="InterPro" id="IPR005119">
    <property type="entry name" value="LysR_subst-bd"/>
</dbReference>
<dbReference type="CDD" id="cd08417">
    <property type="entry name" value="PBP2_Nitroaromatics_like"/>
    <property type="match status" value="1"/>
</dbReference>
<comment type="similarity">
    <text evidence="1">Belongs to the LysR transcriptional regulatory family.</text>
</comment>
<dbReference type="SUPFAM" id="SSF46785">
    <property type="entry name" value="Winged helix' DNA-binding domain"/>
    <property type="match status" value="1"/>
</dbReference>
<evidence type="ECO:0000256" key="3">
    <source>
        <dbReference type="ARBA" id="ARBA00023125"/>
    </source>
</evidence>
<dbReference type="PANTHER" id="PTHR30118:SF6">
    <property type="entry name" value="HTH-TYPE TRANSCRIPTIONAL REGULATOR LEUO"/>
    <property type="match status" value="1"/>
</dbReference>
<dbReference type="PROSITE" id="PS50931">
    <property type="entry name" value="HTH_LYSR"/>
    <property type="match status" value="1"/>
</dbReference>
<comment type="caution">
    <text evidence="6">The sequence shown here is derived from an EMBL/GenBank/DDBJ whole genome shotgun (WGS) entry which is preliminary data.</text>
</comment>
<accession>A0A016XHV6</accession>
<evidence type="ECO:0000256" key="2">
    <source>
        <dbReference type="ARBA" id="ARBA00023015"/>
    </source>
</evidence>
<evidence type="ECO:0000313" key="7">
    <source>
        <dbReference type="Proteomes" id="UP000023268"/>
    </source>
</evidence>
<feature type="domain" description="HTH lysR-type" evidence="5">
    <location>
        <begin position="9"/>
        <end position="66"/>
    </location>
</feature>
<dbReference type="STRING" id="1458275.AZ34_08535"/>
<dbReference type="AlphaFoldDB" id="A0A016XHV6"/>
<dbReference type="GO" id="GO:0003677">
    <property type="term" value="F:DNA binding"/>
    <property type="evidence" value="ECO:0007669"/>
    <property type="project" value="UniProtKB-KW"/>
</dbReference>
<dbReference type="InterPro" id="IPR037402">
    <property type="entry name" value="YidZ_PBP2"/>
</dbReference>
<dbReference type="PANTHER" id="PTHR30118">
    <property type="entry name" value="HTH-TYPE TRANSCRIPTIONAL REGULATOR LEUO-RELATED"/>
    <property type="match status" value="1"/>
</dbReference>
<dbReference type="SUPFAM" id="SSF53850">
    <property type="entry name" value="Periplasmic binding protein-like II"/>
    <property type="match status" value="1"/>
</dbReference>
<dbReference type="InterPro" id="IPR050389">
    <property type="entry name" value="LysR-type_TF"/>
</dbReference>
<dbReference type="Pfam" id="PF00126">
    <property type="entry name" value="HTH_1"/>
    <property type="match status" value="1"/>
</dbReference>
<evidence type="ECO:0000259" key="5">
    <source>
        <dbReference type="PROSITE" id="PS50931"/>
    </source>
</evidence>
<dbReference type="Gene3D" id="1.10.10.10">
    <property type="entry name" value="Winged helix-like DNA-binding domain superfamily/Winged helix DNA-binding domain"/>
    <property type="match status" value="1"/>
</dbReference>
<protein>
    <submittedName>
        <fullName evidence="6">Transcriptional regulator</fullName>
    </submittedName>
</protein>
<dbReference type="eggNOG" id="COG0583">
    <property type="taxonomic scope" value="Bacteria"/>
</dbReference>
<dbReference type="Gene3D" id="3.40.190.10">
    <property type="entry name" value="Periplasmic binding protein-like II"/>
    <property type="match status" value="2"/>
</dbReference>
<evidence type="ECO:0000256" key="1">
    <source>
        <dbReference type="ARBA" id="ARBA00009437"/>
    </source>
</evidence>
<keyword evidence="3" id="KW-0238">DNA-binding</keyword>
<dbReference type="InterPro" id="IPR000847">
    <property type="entry name" value="LysR_HTH_N"/>
</dbReference>